<name>A0A1E5KZB6_9ENTE</name>
<dbReference type="Proteomes" id="UP000095256">
    <property type="component" value="Unassembled WGS sequence"/>
</dbReference>
<organism evidence="1 2">
    <name type="scientific">Enterococcus rivorum</name>
    <dbReference type="NCBI Taxonomy" id="762845"/>
    <lineage>
        <taxon>Bacteria</taxon>
        <taxon>Bacillati</taxon>
        <taxon>Bacillota</taxon>
        <taxon>Bacilli</taxon>
        <taxon>Lactobacillales</taxon>
        <taxon>Enterococcaceae</taxon>
        <taxon>Enterococcus</taxon>
    </lineage>
</organism>
<dbReference type="OrthoDB" id="2165293at2"/>
<proteinExistence type="predicted"/>
<dbReference type="Pfam" id="PF11217">
    <property type="entry name" value="DUF3013"/>
    <property type="match status" value="1"/>
</dbReference>
<evidence type="ECO:0000313" key="2">
    <source>
        <dbReference type="Proteomes" id="UP000095256"/>
    </source>
</evidence>
<gene>
    <name evidence="1" type="ORF">BCR26_11040</name>
</gene>
<keyword evidence="2" id="KW-1185">Reference proteome</keyword>
<dbReference type="RefSeq" id="WP_069697877.1">
    <property type="nucleotide sequence ID" value="NZ_JAGGMA010000020.1"/>
</dbReference>
<dbReference type="STRING" id="762845.BCR26_11040"/>
<evidence type="ECO:0000313" key="1">
    <source>
        <dbReference type="EMBL" id="OEH83201.1"/>
    </source>
</evidence>
<dbReference type="EMBL" id="MIEK01000011">
    <property type="protein sequence ID" value="OEH83201.1"/>
    <property type="molecule type" value="Genomic_DNA"/>
</dbReference>
<dbReference type="Gene3D" id="3.40.50.11250">
    <property type="entry name" value="Protein of unknown function DUF3013"/>
    <property type="match status" value="1"/>
</dbReference>
<dbReference type="InterPro" id="IPR021380">
    <property type="entry name" value="DUF3013"/>
</dbReference>
<reference evidence="1 2" key="1">
    <citation type="submission" date="2016-09" db="EMBL/GenBank/DDBJ databases">
        <authorList>
            <person name="Capua I."/>
            <person name="De Benedictis P."/>
            <person name="Joannis T."/>
            <person name="Lombin L.H."/>
            <person name="Cattoli G."/>
        </authorList>
    </citation>
    <scope>NUCLEOTIDE SEQUENCE [LARGE SCALE GENOMIC DNA]</scope>
    <source>
        <strain evidence="1 2">LMG 25899</strain>
    </source>
</reference>
<sequence>MKKETMLTYLDQRLNKEITEYDVALDWDTKTHSIEVIVRLFAENSQQEKIDDIEGTVSEEEIIEFEDGILFYNPQKQEVDAEEYLAVIPYEGKKGMKKSILDGFVSYLHEVLIEGQSDLLDFLTDENQEVFELKWSDEAFQQSVKKYEEKDSNTIYIAYPSY</sequence>
<protein>
    <recommendedName>
        <fullName evidence="3">DUF3013 domain-containing protein</fullName>
    </recommendedName>
</protein>
<comment type="caution">
    <text evidence="1">The sequence shown here is derived from an EMBL/GenBank/DDBJ whole genome shotgun (WGS) entry which is preliminary data.</text>
</comment>
<accession>A0A1E5KZB6</accession>
<evidence type="ECO:0008006" key="3">
    <source>
        <dbReference type="Google" id="ProtNLM"/>
    </source>
</evidence>
<dbReference type="AlphaFoldDB" id="A0A1E5KZB6"/>